<evidence type="ECO:0000313" key="3">
    <source>
        <dbReference type="EMBL" id="GEZ96503.1"/>
    </source>
</evidence>
<accession>A0A699IYQ2</accession>
<dbReference type="EMBL" id="BKCJ010348631">
    <property type="protein sequence ID" value="GEZ96503.1"/>
    <property type="molecule type" value="Genomic_DNA"/>
</dbReference>
<dbReference type="AlphaFoldDB" id="A0A699IYQ2"/>
<evidence type="ECO:0000256" key="1">
    <source>
        <dbReference type="SAM" id="MobiDB-lite"/>
    </source>
</evidence>
<feature type="non-terminal residue" evidence="3">
    <location>
        <position position="377"/>
    </location>
</feature>
<feature type="domain" description="Reverse transcriptase Ty1/copia-type" evidence="2">
    <location>
        <begin position="128"/>
        <end position="201"/>
    </location>
</feature>
<proteinExistence type="predicted"/>
<reference evidence="3" key="1">
    <citation type="journal article" date="2019" name="Sci. Rep.">
        <title>Draft genome of Tanacetum cinerariifolium, the natural source of mosquito coil.</title>
        <authorList>
            <person name="Yamashiro T."/>
            <person name="Shiraishi A."/>
            <person name="Satake H."/>
            <person name="Nakayama K."/>
        </authorList>
    </citation>
    <scope>NUCLEOTIDE SEQUENCE</scope>
</reference>
<comment type="caution">
    <text evidence="3">The sequence shown here is derived from an EMBL/GenBank/DDBJ whole genome shotgun (WGS) entry which is preliminary data.</text>
</comment>
<feature type="domain" description="Reverse transcriptase Ty1/copia-type" evidence="2">
    <location>
        <begin position="2"/>
        <end position="64"/>
    </location>
</feature>
<name>A0A699IYQ2_TANCI</name>
<feature type="region of interest" description="Disordered" evidence="1">
    <location>
        <begin position="219"/>
        <end position="243"/>
    </location>
</feature>
<gene>
    <name evidence="3" type="ORF">Tci_568476</name>
</gene>
<sequence length="377" mass="42542">HRQEEGIDYDEVVAHVAKIEAIRIFLSFGYYMGFIVYQIDVKSAFMYGTIDEEVYVSQPSGFVDLKFPNKLEDTYASPSEGIFTNSSYDDEGVVTDFNNLETTMNVSPTPTIRIHTIRPKTQILRDPIHKDLLAFASYMGFIVYQMDVKSAFLSGIINEEVYLSQPPGFVYPKFPNKVYKVVKALYGLHQAPRACMKTASTPIETQKLLVKDEEAADLDVSEGKSASTPIDTEKPLPKDPDGKDVDAHTYRSIIGSLMYLTSSKLDIMFAVCACEIHNRRLSISWQKQCKKQTIVAPSTIESEYVTDAYCCGQVLWIQNQLLDYGFNIMNTKIYIDNEITISTLVKGRLLEYQFDEKDRIGVTAGDLKLLLSGILLL</sequence>
<organism evidence="3">
    <name type="scientific">Tanacetum cinerariifolium</name>
    <name type="common">Dalmatian daisy</name>
    <name type="synonym">Chrysanthemum cinerariifolium</name>
    <dbReference type="NCBI Taxonomy" id="118510"/>
    <lineage>
        <taxon>Eukaryota</taxon>
        <taxon>Viridiplantae</taxon>
        <taxon>Streptophyta</taxon>
        <taxon>Embryophyta</taxon>
        <taxon>Tracheophyta</taxon>
        <taxon>Spermatophyta</taxon>
        <taxon>Magnoliopsida</taxon>
        <taxon>eudicotyledons</taxon>
        <taxon>Gunneridae</taxon>
        <taxon>Pentapetalae</taxon>
        <taxon>asterids</taxon>
        <taxon>campanulids</taxon>
        <taxon>Asterales</taxon>
        <taxon>Asteraceae</taxon>
        <taxon>Asteroideae</taxon>
        <taxon>Anthemideae</taxon>
        <taxon>Anthemidinae</taxon>
        <taxon>Tanacetum</taxon>
    </lineage>
</organism>
<dbReference type="Pfam" id="PF07727">
    <property type="entry name" value="RVT_2"/>
    <property type="match status" value="2"/>
</dbReference>
<dbReference type="PANTHER" id="PTHR11439:SF495">
    <property type="entry name" value="REVERSE TRANSCRIPTASE, RNA-DEPENDENT DNA POLYMERASE-RELATED"/>
    <property type="match status" value="1"/>
</dbReference>
<feature type="non-terminal residue" evidence="3">
    <location>
        <position position="1"/>
    </location>
</feature>
<protein>
    <recommendedName>
        <fullName evidence="2">Reverse transcriptase Ty1/copia-type domain-containing protein</fullName>
    </recommendedName>
</protein>
<dbReference type="InterPro" id="IPR013103">
    <property type="entry name" value="RVT_2"/>
</dbReference>
<dbReference type="PANTHER" id="PTHR11439">
    <property type="entry name" value="GAG-POL-RELATED RETROTRANSPOSON"/>
    <property type="match status" value="1"/>
</dbReference>
<feature type="compositionally biased region" description="Basic and acidic residues" evidence="1">
    <location>
        <begin position="231"/>
        <end position="243"/>
    </location>
</feature>
<evidence type="ECO:0000259" key="2">
    <source>
        <dbReference type="Pfam" id="PF07727"/>
    </source>
</evidence>